<evidence type="ECO:0000313" key="1">
    <source>
        <dbReference type="EMBL" id="WAQ87610.1"/>
    </source>
</evidence>
<gene>
    <name evidence="1" type="ORF">PtA15_8A515</name>
</gene>
<dbReference type="RefSeq" id="XP_053023165.1">
    <property type="nucleotide sequence ID" value="XM_053171953.1"/>
</dbReference>
<keyword evidence="2" id="KW-1185">Reference proteome</keyword>
<proteinExistence type="predicted"/>
<dbReference type="EMBL" id="CP110428">
    <property type="protein sequence ID" value="WAQ87610.1"/>
    <property type="molecule type" value="Genomic_DNA"/>
</dbReference>
<protein>
    <submittedName>
        <fullName evidence="1">Uncharacterized protein</fullName>
    </submittedName>
</protein>
<sequence>MENLNEWYQMAEFRVTEQSLFVNAKEVESCLNLQHNCHDGNCKLTKTRKLRIERNDSEVRALETTHQDNKRFILNSCSLRSVNSHQKISGLVFKRIEPLQWIDTLHEGLNKWKANKKKGKTVIPSRPSTSRVDPSFRI</sequence>
<dbReference type="PANTHER" id="PTHR31912">
    <property type="entry name" value="IP13529P"/>
    <property type="match status" value="1"/>
</dbReference>
<organism evidence="1 2">
    <name type="scientific">Puccinia triticina</name>
    <dbReference type="NCBI Taxonomy" id="208348"/>
    <lineage>
        <taxon>Eukaryota</taxon>
        <taxon>Fungi</taxon>
        <taxon>Dikarya</taxon>
        <taxon>Basidiomycota</taxon>
        <taxon>Pucciniomycotina</taxon>
        <taxon>Pucciniomycetes</taxon>
        <taxon>Pucciniales</taxon>
        <taxon>Pucciniaceae</taxon>
        <taxon>Puccinia</taxon>
    </lineage>
</organism>
<evidence type="ECO:0000313" key="2">
    <source>
        <dbReference type="Proteomes" id="UP001164743"/>
    </source>
</evidence>
<accession>A0ABY7CRF6</accession>
<dbReference type="PANTHER" id="PTHR31912:SF34">
    <property type="entry name" value="NOTOCHORD-RELATED PROTEIN"/>
    <property type="match status" value="1"/>
</dbReference>
<reference evidence="1" key="1">
    <citation type="submission" date="2022-10" db="EMBL/GenBank/DDBJ databases">
        <title>Puccinia triticina Genome sequencing and assembly.</title>
        <authorList>
            <person name="Li C."/>
        </authorList>
    </citation>
    <scope>NUCLEOTIDE SEQUENCE</scope>
    <source>
        <strain evidence="1">Pt15</strain>
    </source>
</reference>
<dbReference type="GeneID" id="77812848"/>
<name>A0ABY7CRF6_9BASI</name>
<dbReference type="Proteomes" id="UP001164743">
    <property type="component" value="Chromosome 8A"/>
</dbReference>